<dbReference type="RefSeq" id="WP_084607001.1">
    <property type="nucleotide sequence ID" value="NZ_QVFV01000001.1"/>
</dbReference>
<dbReference type="OrthoDB" id="468458at2"/>
<dbReference type="SUPFAM" id="SSF82771">
    <property type="entry name" value="GIY-YIG endonuclease"/>
    <property type="match status" value="1"/>
</dbReference>
<accession>A0A4Q7EI79</accession>
<name>A0A4Q7EI79_9CYAN</name>
<dbReference type="EMBL" id="QVFV01000001">
    <property type="protein sequence ID" value="RZM82748.1"/>
    <property type="molecule type" value="Genomic_DNA"/>
</dbReference>
<dbReference type="PROSITE" id="PS50164">
    <property type="entry name" value="GIY_YIG"/>
    <property type="match status" value="1"/>
</dbReference>
<comment type="caution">
    <text evidence="2">The sequence shown here is derived from an EMBL/GenBank/DDBJ whole genome shotgun (WGS) entry which is preliminary data.</text>
</comment>
<proteinExistence type="predicted"/>
<evidence type="ECO:0000313" key="3">
    <source>
        <dbReference type="Proteomes" id="UP000292459"/>
    </source>
</evidence>
<dbReference type="InterPro" id="IPR035901">
    <property type="entry name" value="GIY-YIG_endonuc_sf"/>
</dbReference>
<gene>
    <name evidence="2" type="ORF">DYY88_05880</name>
</gene>
<dbReference type="Proteomes" id="UP000292459">
    <property type="component" value="Unassembled WGS sequence"/>
</dbReference>
<dbReference type="Pfam" id="PF01541">
    <property type="entry name" value="GIY-YIG"/>
    <property type="match status" value="1"/>
</dbReference>
<reference evidence="2 3" key="1">
    <citation type="submission" date="2018-11" db="EMBL/GenBank/DDBJ databases">
        <title>Whole genome sequencing of an environmental sample.</title>
        <authorList>
            <person name="Sarangi A.N."/>
            <person name="Singh D."/>
            <person name="Tripathy S."/>
        </authorList>
    </citation>
    <scope>NUCLEOTIDE SEQUENCE [LARGE SCALE GENOMIC DNA]</scope>
    <source>
        <strain evidence="2 3">Lakshadweep</strain>
    </source>
</reference>
<dbReference type="InterPro" id="IPR000305">
    <property type="entry name" value="GIY-YIG_endonuc"/>
</dbReference>
<organism evidence="2 3">
    <name type="scientific">Leptolyngbya iicbica LK</name>
    <dbReference type="NCBI Taxonomy" id="2294035"/>
    <lineage>
        <taxon>Bacteria</taxon>
        <taxon>Bacillati</taxon>
        <taxon>Cyanobacteriota</taxon>
        <taxon>Cyanophyceae</taxon>
        <taxon>Leptolyngbyales</taxon>
        <taxon>Leptolyngbyaceae</taxon>
        <taxon>Leptolyngbya group</taxon>
        <taxon>Leptolyngbya</taxon>
        <taxon>Leptolyngbya iicbica</taxon>
    </lineage>
</organism>
<evidence type="ECO:0000259" key="1">
    <source>
        <dbReference type="PROSITE" id="PS50164"/>
    </source>
</evidence>
<protein>
    <recommendedName>
        <fullName evidence="1">GIY-YIG domain-containing protein</fullName>
    </recommendedName>
</protein>
<keyword evidence="3" id="KW-1185">Reference proteome</keyword>
<dbReference type="Gene3D" id="3.40.1440.10">
    <property type="entry name" value="GIY-YIG endonuclease"/>
    <property type="match status" value="1"/>
</dbReference>
<dbReference type="AlphaFoldDB" id="A0A4Q7EI79"/>
<dbReference type="SMART" id="SM00465">
    <property type="entry name" value="GIYc"/>
    <property type="match status" value="1"/>
</dbReference>
<feature type="domain" description="GIY-YIG" evidence="1">
    <location>
        <begin position="23"/>
        <end position="101"/>
    </location>
</feature>
<evidence type="ECO:0000313" key="2">
    <source>
        <dbReference type="EMBL" id="RZM82748.1"/>
    </source>
</evidence>
<sequence>MTMSLQLAALPNLSIQHLDRLPDCPAIYFAIDDQGRVLYVGRAKNLANRWRGKGHHRTEQLKRIHRRHPVTLAWLDCADCCERLKELEDQYIEEFQPLLNGTEVPAVKVIPAETVLQQSLEKIAKYVVIFGVVEPPDAEYPTVILKYLGWQRETTNLRRIFNGTNRKPSSLYWTEFVRRNPGAWWRSRCNGVALQLGPWIELPGMPMPVTEAIARDQNLHPLAGIPLLTLTSEVLEQLLRSDPNLVKSYPNLKPYQADPIPLVWKDFAMKRGRDQ</sequence>